<dbReference type="GO" id="GO:0003755">
    <property type="term" value="F:peptidyl-prolyl cis-trans isomerase activity"/>
    <property type="evidence" value="ECO:0007669"/>
    <property type="project" value="InterPro"/>
</dbReference>
<dbReference type="PANTHER" id="PTHR47245">
    <property type="entry name" value="PEPTIDYLPROLYL ISOMERASE"/>
    <property type="match status" value="1"/>
</dbReference>
<dbReference type="InterPro" id="IPR000297">
    <property type="entry name" value="PPIase_PpiC"/>
</dbReference>
<sequence>MIAFRFPVISLLAVVFLVPLRAELVEINRVMAKVEDRIVTQGEIDKAMNLLNFTDAEKSDRSKEFVDGKIDRLLAIRAFREKGMIIPESYLENEYNKHLIREFNGDRKLFRDVLRSRNQSQLEFRKDLEEELIHGHMLNTRRRSREEVSPEKVEQYYRDNRSQFLTEEKIRLREIVFSQIAGEPETVLIQQAQEVIAQIKVGVTFEELAMKHGQSPYKSKGGDWGVMVAKREIRNEILREKAFALDEGEVSEPFV</sequence>
<dbReference type="Gene3D" id="1.10.4030.10">
    <property type="entry name" value="Porin chaperone SurA, peptide-binding domain"/>
    <property type="match status" value="1"/>
</dbReference>
<dbReference type="InterPro" id="IPR046357">
    <property type="entry name" value="PPIase_dom_sf"/>
</dbReference>
<dbReference type="EMBL" id="UINC01104824">
    <property type="protein sequence ID" value="SVC68271.1"/>
    <property type="molecule type" value="Genomic_DNA"/>
</dbReference>
<protein>
    <recommendedName>
        <fullName evidence="1">PpiC domain-containing protein</fullName>
    </recommendedName>
</protein>
<dbReference type="InterPro" id="IPR050245">
    <property type="entry name" value="PrsA_foldase"/>
</dbReference>
<evidence type="ECO:0000313" key="2">
    <source>
        <dbReference type="EMBL" id="SVC68271.1"/>
    </source>
</evidence>
<dbReference type="SUPFAM" id="SSF54534">
    <property type="entry name" value="FKBP-like"/>
    <property type="match status" value="1"/>
</dbReference>
<organism evidence="2">
    <name type="scientific">marine metagenome</name>
    <dbReference type="NCBI Taxonomy" id="408172"/>
    <lineage>
        <taxon>unclassified sequences</taxon>
        <taxon>metagenomes</taxon>
        <taxon>ecological metagenomes</taxon>
    </lineage>
</organism>
<accession>A0A382P8V3</accession>
<dbReference type="SUPFAM" id="SSF109998">
    <property type="entry name" value="Triger factor/SurA peptide-binding domain-like"/>
    <property type="match status" value="1"/>
</dbReference>
<dbReference type="Gene3D" id="3.10.50.40">
    <property type="match status" value="1"/>
</dbReference>
<dbReference type="AlphaFoldDB" id="A0A382P8V3"/>
<gene>
    <name evidence="2" type="ORF">METZ01_LOCUS321125</name>
</gene>
<name>A0A382P8V3_9ZZZZ</name>
<dbReference type="InterPro" id="IPR027304">
    <property type="entry name" value="Trigger_fact/SurA_dom_sf"/>
</dbReference>
<reference evidence="2" key="1">
    <citation type="submission" date="2018-05" db="EMBL/GenBank/DDBJ databases">
        <authorList>
            <person name="Lanie J.A."/>
            <person name="Ng W.-L."/>
            <person name="Kazmierczak K.M."/>
            <person name="Andrzejewski T.M."/>
            <person name="Davidsen T.M."/>
            <person name="Wayne K.J."/>
            <person name="Tettelin H."/>
            <person name="Glass J.I."/>
            <person name="Rusch D."/>
            <person name="Podicherti R."/>
            <person name="Tsui H.-C.T."/>
            <person name="Winkler M.E."/>
        </authorList>
    </citation>
    <scope>NUCLEOTIDE SEQUENCE</scope>
</reference>
<dbReference type="PROSITE" id="PS50198">
    <property type="entry name" value="PPIC_PPIASE_2"/>
    <property type="match status" value="1"/>
</dbReference>
<feature type="domain" description="PpiC" evidence="1">
    <location>
        <begin position="167"/>
        <end position="255"/>
    </location>
</feature>
<proteinExistence type="predicted"/>
<dbReference type="Pfam" id="PF00639">
    <property type="entry name" value="Rotamase"/>
    <property type="match status" value="1"/>
</dbReference>
<evidence type="ECO:0000259" key="1">
    <source>
        <dbReference type="PROSITE" id="PS50198"/>
    </source>
</evidence>
<dbReference type="PANTHER" id="PTHR47245:SF2">
    <property type="entry name" value="PEPTIDYL-PROLYL CIS-TRANS ISOMERASE HP_0175-RELATED"/>
    <property type="match status" value="1"/>
</dbReference>
<feature type="non-terminal residue" evidence="2">
    <location>
        <position position="255"/>
    </location>
</feature>